<dbReference type="GeneID" id="301125668"/>
<gene>
    <name evidence="1" type="ORF">AP3564_11590</name>
    <name evidence="2" type="ORF">AZI98_16685</name>
</gene>
<dbReference type="RefSeq" id="WP_063389379.1">
    <property type="nucleotide sequence ID" value="NZ_CP017703.1"/>
</dbReference>
<reference evidence="1 4" key="2">
    <citation type="submission" date="2016-10" db="EMBL/GenBank/DDBJ databases">
        <title>The whole genome sequencing and assembly of Aeribacillus pallidus KCTC3564 strain.</title>
        <authorList>
            <person name="Lee Y.-J."/>
            <person name="Park M.-K."/>
            <person name="Yi H."/>
            <person name="Bahn Y.-S."/>
            <person name="Kim J.F."/>
            <person name="Lee D.-W."/>
        </authorList>
    </citation>
    <scope>NUCLEOTIDE SEQUENCE [LARGE SCALE GENOMIC DNA]</scope>
    <source>
        <strain evidence="1 4">KCTC3564</strain>
    </source>
</reference>
<proteinExistence type="predicted"/>
<dbReference type="EMBL" id="LWBR01000072">
    <property type="protein sequence ID" value="KZN94920.1"/>
    <property type="molecule type" value="Genomic_DNA"/>
</dbReference>
<evidence type="ECO:0000313" key="2">
    <source>
        <dbReference type="EMBL" id="KZN94920.1"/>
    </source>
</evidence>
<dbReference type="EMBL" id="CP017703">
    <property type="protein sequence ID" value="ASS90778.1"/>
    <property type="molecule type" value="Genomic_DNA"/>
</dbReference>
<dbReference type="AlphaFoldDB" id="A0A165WEM2"/>
<organism evidence="2 3">
    <name type="scientific">Aeribacillus pallidus</name>
    <dbReference type="NCBI Taxonomy" id="33936"/>
    <lineage>
        <taxon>Bacteria</taxon>
        <taxon>Bacillati</taxon>
        <taxon>Bacillota</taxon>
        <taxon>Bacilli</taxon>
        <taxon>Bacillales</taxon>
        <taxon>Bacillaceae</taxon>
        <taxon>Aeribacillus</taxon>
    </lineage>
</organism>
<dbReference type="KEGG" id="apak:AP3564_11590"/>
<dbReference type="Proteomes" id="UP000076476">
    <property type="component" value="Unassembled WGS sequence"/>
</dbReference>
<accession>A0A165WEM2</accession>
<accession>A0A163YQ28</accession>
<evidence type="ECO:0000313" key="1">
    <source>
        <dbReference type="EMBL" id="ASS90778.1"/>
    </source>
</evidence>
<keyword evidence="3" id="KW-1185">Reference proteome</keyword>
<name>A0A165WEM2_9BACI</name>
<sequence>MNHQKNDVYLNMMENSLQRISNHFHEMVKMMEEKMDFTYERYTAFERMKKELLEDMRALEFYIKGSAKSSQARK</sequence>
<dbReference type="Proteomes" id="UP000214606">
    <property type="component" value="Chromosome"/>
</dbReference>
<protein>
    <submittedName>
        <fullName evidence="2">Uncharacterized protein</fullName>
    </submittedName>
</protein>
<reference evidence="2 3" key="1">
    <citation type="submission" date="2016-04" db="EMBL/GenBank/DDBJ databases">
        <title>Draft genome sequence of Aeribacillus pallidus 8m3 from petroleum reservoir.</title>
        <authorList>
            <person name="Poltaraus A.B."/>
            <person name="Nazina T.N."/>
            <person name="Tourova T.P."/>
            <person name="Malakho S.M."/>
            <person name="Korshunova A.V."/>
            <person name="Sokolova D.S."/>
        </authorList>
    </citation>
    <scope>NUCLEOTIDE SEQUENCE [LARGE SCALE GENOMIC DNA]</scope>
    <source>
        <strain evidence="2 3">8m3</strain>
    </source>
</reference>
<evidence type="ECO:0000313" key="4">
    <source>
        <dbReference type="Proteomes" id="UP000214606"/>
    </source>
</evidence>
<evidence type="ECO:0000313" key="3">
    <source>
        <dbReference type="Proteomes" id="UP000076476"/>
    </source>
</evidence>